<dbReference type="InterPro" id="IPR016166">
    <property type="entry name" value="FAD-bd_PCMH"/>
</dbReference>
<dbReference type="AlphaFoldDB" id="E1TEQ2"/>
<dbReference type="SUPFAM" id="SSF56176">
    <property type="entry name" value="FAD-binding/transporter-associated domain-like"/>
    <property type="match status" value="1"/>
</dbReference>
<dbReference type="STRING" id="640512.BC1003_4273"/>
<dbReference type="GO" id="GO:0071949">
    <property type="term" value="F:FAD binding"/>
    <property type="evidence" value="ECO:0007669"/>
    <property type="project" value="InterPro"/>
</dbReference>
<dbReference type="OrthoDB" id="9814706at2"/>
<evidence type="ECO:0000259" key="2">
    <source>
        <dbReference type="PROSITE" id="PS51387"/>
    </source>
</evidence>
<dbReference type="SUPFAM" id="SSF55447">
    <property type="entry name" value="CO dehydrogenase flavoprotein C-terminal domain-like"/>
    <property type="match status" value="1"/>
</dbReference>
<dbReference type="InterPro" id="IPR016169">
    <property type="entry name" value="FAD-bd_PCMH_sub2"/>
</dbReference>
<protein>
    <submittedName>
        <fullName evidence="3">Molybdopterin dehydrogenase FAD-binding protein</fullName>
    </submittedName>
</protein>
<dbReference type="InterPro" id="IPR016167">
    <property type="entry name" value="FAD-bd_PCMH_sub1"/>
</dbReference>
<keyword evidence="1" id="KW-0274">FAD</keyword>
<proteinExistence type="predicted"/>
<dbReference type="HOGENOM" id="CLU_058050_1_0_4"/>
<gene>
    <name evidence="3" type="ordered locus">BC1003_4273</name>
</gene>
<dbReference type="Gene3D" id="3.30.43.10">
    <property type="entry name" value="Uridine Diphospho-n-acetylenolpyruvylglucosamine Reductase, domain 2"/>
    <property type="match status" value="1"/>
</dbReference>
<dbReference type="PROSITE" id="PS51387">
    <property type="entry name" value="FAD_PCMH"/>
    <property type="match status" value="1"/>
</dbReference>
<evidence type="ECO:0000313" key="3">
    <source>
        <dbReference type="EMBL" id="ADN60207.1"/>
    </source>
</evidence>
<dbReference type="PANTHER" id="PTHR42659">
    <property type="entry name" value="XANTHINE DEHYDROGENASE SUBUNIT C-RELATED"/>
    <property type="match status" value="1"/>
</dbReference>
<dbReference type="eggNOG" id="COG1319">
    <property type="taxonomic scope" value="Bacteria"/>
</dbReference>
<dbReference type="InterPro" id="IPR036318">
    <property type="entry name" value="FAD-bd_PCMH-like_sf"/>
</dbReference>
<dbReference type="Gene3D" id="3.30.390.50">
    <property type="entry name" value="CO dehydrogenase flavoprotein, C-terminal domain"/>
    <property type="match status" value="1"/>
</dbReference>
<dbReference type="InterPro" id="IPR005107">
    <property type="entry name" value="CO_DH_flav_C"/>
</dbReference>
<dbReference type="SMART" id="SM01092">
    <property type="entry name" value="CO_deh_flav_C"/>
    <property type="match status" value="1"/>
</dbReference>
<dbReference type="Pfam" id="PF00941">
    <property type="entry name" value="FAD_binding_5"/>
    <property type="match status" value="1"/>
</dbReference>
<accession>E1TEQ2</accession>
<dbReference type="PANTHER" id="PTHR42659:SF1">
    <property type="entry name" value="OXIDOREDUCTASE"/>
    <property type="match status" value="1"/>
</dbReference>
<dbReference type="GO" id="GO:0016491">
    <property type="term" value="F:oxidoreductase activity"/>
    <property type="evidence" value="ECO:0007669"/>
    <property type="project" value="InterPro"/>
</dbReference>
<feature type="domain" description="FAD-binding PCMH-type" evidence="2">
    <location>
        <begin position="1"/>
        <end position="223"/>
    </location>
</feature>
<dbReference type="EMBL" id="CP002218">
    <property type="protein sequence ID" value="ADN60207.1"/>
    <property type="molecule type" value="Genomic_DNA"/>
</dbReference>
<sequence>MDAISYERAADIAGAVRAAQQPGTVFIGGGTNLLDLMKGGVERPMRLVDITHISGLDDITTLPGGGIRIGALVRNSDAANHPLVREQYPLLSQAFLSGASAQLRNMATVGGNLLQRTRCAYFYDTAFSQCNKRLPGSGCAALEGNNRMHAILGASSQCVAVNPSDMSVALAALDAVVRVSGPAGERSIPFAEFHRLPGDRPELDTTLRPGELITSVDLPPPLFSAHSHYLKVRDRASYAFALVSVAAALHMDGERVQAARIALGGVAHKPWRASAAEQMLNGQPLAQATLNRAAAAALSDARPLAGNRFKVQLAQRAIVRAVNEAAGRQGGVA</sequence>
<reference evidence="3" key="1">
    <citation type="submission" date="2010-09" db="EMBL/GenBank/DDBJ databases">
        <title>Complete sequence of chromosome2 of Burkholderia sp. CCGE1003.</title>
        <authorList>
            <consortium name="US DOE Joint Genome Institute"/>
            <person name="Lucas S."/>
            <person name="Copeland A."/>
            <person name="Lapidus A."/>
            <person name="Cheng J.-F."/>
            <person name="Bruce D."/>
            <person name="Goodwin L."/>
            <person name="Pitluck S."/>
            <person name="Daligault H."/>
            <person name="Davenport K."/>
            <person name="Detter J.C."/>
            <person name="Han C."/>
            <person name="Tapia R."/>
            <person name="Land M."/>
            <person name="Hauser L."/>
            <person name="Jeffries C."/>
            <person name="Kyrpides N."/>
            <person name="Ivanova N."/>
            <person name="Ovchinnikova G."/>
            <person name="Martinez-Romero E."/>
            <person name="Rogel M.A."/>
            <person name="Auchtung J."/>
            <person name="Tiedje J.M."/>
            <person name="Woyke T."/>
        </authorList>
    </citation>
    <scope>NUCLEOTIDE SEQUENCE</scope>
    <source>
        <strain evidence="3">CCGE1003</strain>
    </source>
</reference>
<dbReference type="KEGG" id="bgf:BC1003_4273"/>
<name>E1TEQ2_BURSG</name>
<dbReference type="InterPro" id="IPR002346">
    <property type="entry name" value="Mopterin_DH_FAD-bd"/>
</dbReference>
<organism evidence="3">
    <name type="scientific">Burkholderia sp. (strain CCGE1003)</name>
    <dbReference type="NCBI Taxonomy" id="640512"/>
    <lineage>
        <taxon>Bacteria</taxon>
        <taxon>Pseudomonadati</taxon>
        <taxon>Pseudomonadota</taxon>
        <taxon>Betaproteobacteria</taxon>
        <taxon>Burkholderiales</taxon>
        <taxon>Burkholderiaceae</taxon>
        <taxon>Burkholderia</taxon>
    </lineage>
</organism>
<dbReference type="InterPro" id="IPR051312">
    <property type="entry name" value="Diverse_Substr_Oxidored"/>
</dbReference>
<keyword evidence="1" id="KW-0285">Flavoprotein</keyword>
<dbReference type="InterPro" id="IPR036683">
    <property type="entry name" value="CO_DH_flav_C_dom_sf"/>
</dbReference>
<dbReference type="Pfam" id="PF03450">
    <property type="entry name" value="CO_deh_flav_C"/>
    <property type="match status" value="1"/>
</dbReference>
<dbReference type="Gene3D" id="3.30.465.10">
    <property type="match status" value="2"/>
</dbReference>
<evidence type="ECO:0000256" key="1">
    <source>
        <dbReference type="ARBA" id="ARBA00022827"/>
    </source>
</evidence>